<dbReference type="InterPro" id="IPR036291">
    <property type="entry name" value="NAD(P)-bd_dom_sf"/>
</dbReference>
<gene>
    <name evidence="4" type="ORF">EV653_7780</name>
</gene>
<dbReference type="PRINTS" id="PR00080">
    <property type="entry name" value="SDRFAMILY"/>
</dbReference>
<evidence type="ECO:0000256" key="3">
    <source>
        <dbReference type="SAM" id="MobiDB-lite"/>
    </source>
</evidence>
<dbReference type="GO" id="GO:0030497">
    <property type="term" value="P:fatty acid elongation"/>
    <property type="evidence" value="ECO:0007669"/>
    <property type="project" value="TreeGrafter"/>
</dbReference>
<keyword evidence="2" id="KW-0560">Oxidoreductase</keyword>
<name>A0A4R8BIY9_9ACTN</name>
<dbReference type="PROSITE" id="PS00061">
    <property type="entry name" value="ADH_SHORT"/>
    <property type="match status" value="1"/>
</dbReference>
<dbReference type="SUPFAM" id="SSF51735">
    <property type="entry name" value="NAD(P)-binding Rossmann-fold domains"/>
    <property type="match status" value="1"/>
</dbReference>
<evidence type="ECO:0000256" key="1">
    <source>
        <dbReference type="ARBA" id="ARBA00006484"/>
    </source>
</evidence>
<dbReference type="EMBL" id="SODP01000005">
    <property type="protein sequence ID" value="TDW54462.1"/>
    <property type="molecule type" value="Genomic_DNA"/>
</dbReference>
<dbReference type="PANTHER" id="PTHR42760:SF40">
    <property type="entry name" value="3-OXOACYL-[ACYL-CARRIER-PROTEIN] REDUCTASE, CHLOROPLASTIC"/>
    <property type="match status" value="1"/>
</dbReference>
<evidence type="ECO:0000256" key="2">
    <source>
        <dbReference type="ARBA" id="ARBA00023002"/>
    </source>
</evidence>
<dbReference type="FunFam" id="3.40.50.720:FF:000084">
    <property type="entry name" value="Short-chain dehydrogenase reductase"/>
    <property type="match status" value="1"/>
</dbReference>
<dbReference type="Pfam" id="PF13561">
    <property type="entry name" value="adh_short_C2"/>
    <property type="match status" value="1"/>
</dbReference>
<feature type="region of interest" description="Disordered" evidence="3">
    <location>
        <begin position="35"/>
        <end position="63"/>
    </location>
</feature>
<evidence type="ECO:0000313" key="5">
    <source>
        <dbReference type="Proteomes" id="UP000295146"/>
    </source>
</evidence>
<dbReference type="AlphaFoldDB" id="A0A4R8BIY9"/>
<dbReference type="Gene3D" id="3.40.50.720">
    <property type="entry name" value="NAD(P)-binding Rossmann-like Domain"/>
    <property type="match status" value="1"/>
</dbReference>
<accession>A0A4R8BIY9</accession>
<comment type="similarity">
    <text evidence="1">Belongs to the short-chain dehydrogenases/reductases (SDR) family.</text>
</comment>
<dbReference type="PANTHER" id="PTHR42760">
    <property type="entry name" value="SHORT-CHAIN DEHYDROGENASES/REDUCTASES FAMILY MEMBER"/>
    <property type="match status" value="1"/>
</dbReference>
<dbReference type="GO" id="GO:0016616">
    <property type="term" value="F:oxidoreductase activity, acting on the CH-OH group of donors, NAD or NADP as acceptor"/>
    <property type="evidence" value="ECO:0007669"/>
    <property type="project" value="TreeGrafter"/>
</dbReference>
<dbReference type="PRINTS" id="PR00081">
    <property type="entry name" value="GDHRDH"/>
</dbReference>
<dbReference type="CDD" id="cd05233">
    <property type="entry name" value="SDR_c"/>
    <property type="match status" value="1"/>
</dbReference>
<comment type="caution">
    <text evidence="4">The sequence shown here is derived from an EMBL/GenBank/DDBJ whole genome shotgun (WGS) entry which is preliminary data.</text>
</comment>
<organism evidence="4 5">
    <name type="scientific">Kribbella pratensis</name>
    <dbReference type="NCBI Taxonomy" id="2512112"/>
    <lineage>
        <taxon>Bacteria</taxon>
        <taxon>Bacillati</taxon>
        <taxon>Actinomycetota</taxon>
        <taxon>Actinomycetes</taxon>
        <taxon>Propionibacteriales</taxon>
        <taxon>Kribbellaceae</taxon>
        <taxon>Kribbella</taxon>
    </lineage>
</organism>
<dbReference type="InterPro" id="IPR020904">
    <property type="entry name" value="Sc_DH/Rdtase_CS"/>
</dbReference>
<protein>
    <submittedName>
        <fullName evidence="4">NAD(P)-dependent dehydrogenase (Short-subunit alcohol dehydrogenase family)</fullName>
    </submittedName>
</protein>
<proteinExistence type="inferred from homology"/>
<evidence type="ECO:0000313" key="4">
    <source>
        <dbReference type="EMBL" id="TDW54462.1"/>
    </source>
</evidence>
<sequence>MTRTALVVGGTSGIGAATARRLAADGLHVIAAGLGANPPDTSGSEATASSPTGTHPSGPGPHPVRVELDLRRPGEIEGLISSLGALDVLVNAAGIIRRGDEHQPDVFREVVEINLTGAMRAAEAAHGLLAASGGCIVNVASMLSYFGGPLVPAYSASKGGIVQLTKSLAVAWAADGIRVNAVAPGWIATDLTAALQSDPVASDRILSRTPMARWGTPEEVAGVIAFLCGPDAGFVTGTVVPVDGGYLSM</sequence>
<feature type="compositionally biased region" description="Low complexity" evidence="3">
    <location>
        <begin position="46"/>
        <end position="57"/>
    </location>
</feature>
<keyword evidence="5" id="KW-1185">Reference proteome</keyword>
<reference evidence="4 5" key="1">
    <citation type="submission" date="2019-03" db="EMBL/GenBank/DDBJ databases">
        <title>Genomic Encyclopedia of Type Strains, Phase III (KMG-III): the genomes of soil and plant-associated and newly described type strains.</title>
        <authorList>
            <person name="Whitman W."/>
        </authorList>
    </citation>
    <scope>NUCLEOTIDE SEQUENCE [LARGE SCALE GENOMIC DNA]</scope>
    <source>
        <strain evidence="4 5">VKM Ac-2573</strain>
    </source>
</reference>
<dbReference type="InterPro" id="IPR002347">
    <property type="entry name" value="SDR_fam"/>
</dbReference>
<dbReference type="Proteomes" id="UP000295146">
    <property type="component" value="Unassembled WGS sequence"/>
</dbReference>
<dbReference type="RefSeq" id="WP_238160735.1">
    <property type="nucleotide sequence ID" value="NZ_SODP01000005.1"/>
</dbReference>